<dbReference type="Pfam" id="PF07776">
    <property type="entry name" value="zf-AD"/>
    <property type="match status" value="1"/>
</dbReference>
<proteinExistence type="predicted"/>
<dbReference type="EMBL" id="OW152835">
    <property type="protein sequence ID" value="CAH2056193.1"/>
    <property type="molecule type" value="Genomic_DNA"/>
</dbReference>
<feature type="binding site" evidence="1">
    <location>
        <position position="5"/>
    </location>
    <ligand>
        <name>Zn(2+)</name>
        <dbReference type="ChEBI" id="CHEBI:29105"/>
    </ligand>
</feature>
<evidence type="ECO:0000259" key="2">
    <source>
        <dbReference type="PROSITE" id="PS51915"/>
    </source>
</evidence>
<keyword evidence="4" id="KW-1185">Reference proteome</keyword>
<accession>A0ABN8IJ48</accession>
<keyword evidence="1" id="KW-0479">Metal-binding</keyword>
<dbReference type="Proteomes" id="UP000837857">
    <property type="component" value="Chromosome 23"/>
</dbReference>
<feature type="domain" description="ZAD" evidence="2">
    <location>
        <begin position="3"/>
        <end position="84"/>
    </location>
</feature>
<feature type="binding site" evidence="1">
    <location>
        <position position="60"/>
    </location>
    <ligand>
        <name>Zn(2+)</name>
        <dbReference type="ChEBI" id="CHEBI:29105"/>
    </ligand>
</feature>
<feature type="non-terminal residue" evidence="3">
    <location>
        <position position="1"/>
    </location>
</feature>
<sequence length="122" mass="13269">MENLCRCCHSPYGLKSLGSFQAYEGVGETYSAILKDTFNIVIQPFVGASSAVSYSICDVCVAHLRDASTFKQQVVTCEQILSSYCDKQDLKGPASMGNVVKEEMTELVTGTNCIIFITFSVS</sequence>
<name>A0ABN8IJ48_9NEOP</name>
<dbReference type="Gene3D" id="3.40.1800.20">
    <property type="match status" value="1"/>
</dbReference>
<organism evidence="3 4">
    <name type="scientific">Iphiclides podalirius</name>
    <name type="common">scarce swallowtail</name>
    <dbReference type="NCBI Taxonomy" id="110791"/>
    <lineage>
        <taxon>Eukaryota</taxon>
        <taxon>Metazoa</taxon>
        <taxon>Ecdysozoa</taxon>
        <taxon>Arthropoda</taxon>
        <taxon>Hexapoda</taxon>
        <taxon>Insecta</taxon>
        <taxon>Pterygota</taxon>
        <taxon>Neoptera</taxon>
        <taxon>Endopterygota</taxon>
        <taxon>Lepidoptera</taxon>
        <taxon>Glossata</taxon>
        <taxon>Ditrysia</taxon>
        <taxon>Papilionoidea</taxon>
        <taxon>Papilionidae</taxon>
        <taxon>Papilioninae</taxon>
        <taxon>Iphiclides</taxon>
    </lineage>
</organism>
<dbReference type="InterPro" id="IPR012934">
    <property type="entry name" value="Znf_AD"/>
</dbReference>
<dbReference type="SMART" id="SM00868">
    <property type="entry name" value="zf-AD"/>
    <property type="match status" value="1"/>
</dbReference>
<protein>
    <recommendedName>
        <fullName evidence="2">ZAD domain-containing protein</fullName>
    </recommendedName>
</protein>
<evidence type="ECO:0000256" key="1">
    <source>
        <dbReference type="PROSITE-ProRule" id="PRU01263"/>
    </source>
</evidence>
<feature type="binding site" evidence="1">
    <location>
        <position position="8"/>
    </location>
    <ligand>
        <name>Zn(2+)</name>
        <dbReference type="ChEBI" id="CHEBI:29105"/>
    </ligand>
</feature>
<gene>
    <name evidence="3" type="ORF">IPOD504_LOCUS9447</name>
</gene>
<evidence type="ECO:0000313" key="3">
    <source>
        <dbReference type="EMBL" id="CAH2056193.1"/>
    </source>
</evidence>
<dbReference type="PROSITE" id="PS51915">
    <property type="entry name" value="ZAD"/>
    <property type="match status" value="1"/>
</dbReference>
<evidence type="ECO:0000313" key="4">
    <source>
        <dbReference type="Proteomes" id="UP000837857"/>
    </source>
</evidence>
<keyword evidence="1" id="KW-0863">Zinc-finger</keyword>
<reference evidence="3" key="1">
    <citation type="submission" date="2022-03" db="EMBL/GenBank/DDBJ databases">
        <authorList>
            <person name="Martin H S."/>
        </authorList>
    </citation>
    <scope>NUCLEOTIDE SEQUENCE</scope>
</reference>
<keyword evidence="1" id="KW-0862">Zinc</keyword>
<feature type="binding site" evidence="1">
    <location>
        <position position="57"/>
    </location>
    <ligand>
        <name>Zn(2+)</name>
        <dbReference type="ChEBI" id="CHEBI:29105"/>
    </ligand>
</feature>